<dbReference type="InterPro" id="IPR052704">
    <property type="entry name" value="ECF_Sigma-70_Domain"/>
</dbReference>
<dbReference type="Pfam" id="PF08281">
    <property type="entry name" value="Sigma70_r4_2"/>
    <property type="match status" value="1"/>
</dbReference>
<dbReference type="InterPro" id="IPR032710">
    <property type="entry name" value="NTF2-like_dom_sf"/>
</dbReference>
<dbReference type="InterPro" id="IPR007627">
    <property type="entry name" value="RNA_pol_sigma70_r2"/>
</dbReference>
<dbReference type="PANTHER" id="PTHR30173">
    <property type="entry name" value="SIGMA 19 FACTOR"/>
    <property type="match status" value="1"/>
</dbReference>
<dbReference type="Gene3D" id="1.10.1740.10">
    <property type="match status" value="1"/>
</dbReference>
<evidence type="ECO:0000256" key="1">
    <source>
        <dbReference type="ARBA" id="ARBA00010641"/>
    </source>
</evidence>
<dbReference type="SUPFAM" id="SSF88946">
    <property type="entry name" value="Sigma2 domain of RNA polymerase sigma factors"/>
    <property type="match status" value="1"/>
</dbReference>
<accession>A0A927RMW6</accession>
<dbReference type="SUPFAM" id="SSF88659">
    <property type="entry name" value="Sigma3 and sigma4 domains of RNA polymerase sigma factors"/>
    <property type="match status" value="1"/>
</dbReference>
<keyword evidence="4" id="KW-0731">Sigma factor</keyword>
<dbReference type="InterPro" id="IPR013249">
    <property type="entry name" value="RNA_pol_sigma70_r4_t2"/>
</dbReference>
<evidence type="ECO:0000313" key="9">
    <source>
        <dbReference type="Proteomes" id="UP000638648"/>
    </source>
</evidence>
<evidence type="ECO:0000259" key="6">
    <source>
        <dbReference type="Pfam" id="PF04542"/>
    </source>
</evidence>
<comment type="similarity">
    <text evidence="1">Belongs to the sigma-70 factor family. ECF subfamily.</text>
</comment>
<feature type="domain" description="RNA polymerase sigma factor 70 region 4 type 2" evidence="7">
    <location>
        <begin position="149"/>
        <end position="198"/>
    </location>
</feature>
<dbReference type="SUPFAM" id="SSF54427">
    <property type="entry name" value="NTF2-like"/>
    <property type="match status" value="1"/>
</dbReference>
<dbReference type="NCBIfam" id="TIGR02937">
    <property type="entry name" value="sigma70-ECF"/>
    <property type="match status" value="1"/>
</dbReference>
<dbReference type="InterPro" id="IPR013324">
    <property type="entry name" value="RNA_pol_sigma_r3/r4-like"/>
</dbReference>
<proteinExistence type="inferred from homology"/>
<dbReference type="GO" id="GO:0016987">
    <property type="term" value="F:sigma factor activity"/>
    <property type="evidence" value="ECO:0007669"/>
    <property type="project" value="UniProtKB-KW"/>
</dbReference>
<feature type="domain" description="RNA polymerase sigma-70 region 2" evidence="6">
    <location>
        <begin position="43"/>
        <end position="102"/>
    </location>
</feature>
<dbReference type="Pfam" id="PF04542">
    <property type="entry name" value="Sigma70_r2"/>
    <property type="match status" value="1"/>
</dbReference>
<keyword evidence="5" id="KW-0804">Transcription</keyword>
<keyword evidence="9" id="KW-1185">Reference proteome</keyword>
<dbReference type="Gene3D" id="3.10.450.50">
    <property type="match status" value="1"/>
</dbReference>
<comment type="subunit">
    <text evidence="2">Interacts transiently with the RNA polymerase catalytic core formed by RpoA, RpoB, RpoC and RpoZ (2 alpha, 1 beta, 1 beta' and 1 omega subunit) to form the RNA polymerase holoenzyme that can initiate transcription.</text>
</comment>
<keyword evidence="3" id="KW-0805">Transcription regulation</keyword>
<comment type="caution">
    <text evidence="8">The sequence shown here is derived from an EMBL/GenBank/DDBJ whole genome shotgun (WGS) entry which is preliminary data.</text>
</comment>
<protein>
    <submittedName>
        <fullName evidence="8">RNA polymerase sigma-70 factor (ECF subfamily)</fullName>
    </submittedName>
</protein>
<organism evidence="8 9">
    <name type="scientific">Actinopolymorpha pittospori</name>
    <dbReference type="NCBI Taxonomy" id="648752"/>
    <lineage>
        <taxon>Bacteria</taxon>
        <taxon>Bacillati</taxon>
        <taxon>Actinomycetota</taxon>
        <taxon>Actinomycetes</taxon>
        <taxon>Propionibacteriales</taxon>
        <taxon>Actinopolymorphaceae</taxon>
        <taxon>Actinopolymorpha</taxon>
    </lineage>
</organism>
<dbReference type="GO" id="GO:0006352">
    <property type="term" value="P:DNA-templated transcription initiation"/>
    <property type="evidence" value="ECO:0007669"/>
    <property type="project" value="InterPro"/>
</dbReference>
<evidence type="ECO:0000259" key="7">
    <source>
        <dbReference type="Pfam" id="PF08281"/>
    </source>
</evidence>
<dbReference type="InterPro" id="IPR036388">
    <property type="entry name" value="WH-like_DNA-bd_sf"/>
</dbReference>
<gene>
    <name evidence="8" type="ORF">HEB94_006241</name>
</gene>
<dbReference type="Gene3D" id="1.10.10.10">
    <property type="entry name" value="Winged helix-like DNA-binding domain superfamily/Winged helix DNA-binding domain"/>
    <property type="match status" value="1"/>
</dbReference>
<sequence>MAMVGRDGMPDEVVDEVVEAQDARPPGREAEGTDVAGEFARRRESLFAVAYRILGTRADAEDVVQEAWLRWSRVDPGEVEDPRGYLFRLVTNQAIDQLRRVRARRESYVGPWLPEPLLTAFEVSDPSGADGGPDVGRQVELAESVSMGLLVVLETLAPVERAVFVLHEAFGYTYAEIGAILGRTERGVRQLAYRARQHVQARRPRQRPTASQHREITERFLAAAVGGDLGALMDLLAPDVTMWADADGRSETPREALHGAVVVARYLASVREFWPDGLGVEVVEVNTGPGAVVRANDHPYLVFALELDGQRVQTIRAVLNPDKLAHLR</sequence>
<dbReference type="GO" id="GO:0003677">
    <property type="term" value="F:DNA binding"/>
    <property type="evidence" value="ECO:0007669"/>
    <property type="project" value="InterPro"/>
</dbReference>
<reference evidence="8" key="1">
    <citation type="submission" date="2020-10" db="EMBL/GenBank/DDBJ databases">
        <title>Sequencing the genomes of 1000 actinobacteria strains.</title>
        <authorList>
            <person name="Klenk H.-P."/>
        </authorList>
    </citation>
    <scope>NUCLEOTIDE SEQUENCE</scope>
    <source>
        <strain evidence="8">DSM 45354</strain>
    </source>
</reference>
<evidence type="ECO:0000256" key="5">
    <source>
        <dbReference type="ARBA" id="ARBA00023163"/>
    </source>
</evidence>
<dbReference type="EMBL" id="JADBEM010000001">
    <property type="protein sequence ID" value="MBE1609393.1"/>
    <property type="molecule type" value="Genomic_DNA"/>
</dbReference>
<evidence type="ECO:0000256" key="3">
    <source>
        <dbReference type="ARBA" id="ARBA00023015"/>
    </source>
</evidence>
<name>A0A927RMW6_9ACTN</name>
<evidence type="ECO:0000256" key="4">
    <source>
        <dbReference type="ARBA" id="ARBA00023082"/>
    </source>
</evidence>
<dbReference type="NCBIfam" id="NF007214">
    <property type="entry name" value="PRK09636.1"/>
    <property type="match status" value="1"/>
</dbReference>
<evidence type="ECO:0000313" key="8">
    <source>
        <dbReference type="EMBL" id="MBE1609393.1"/>
    </source>
</evidence>
<dbReference type="Proteomes" id="UP000638648">
    <property type="component" value="Unassembled WGS sequence"/>
</dbReference>
<dbReference type="InterPro" id="IPR013325">
    <property type="entry name" value="RNA_pol_sigma_r2"/>
</dbReference>
<dbReference type="CDD" id="cd06171">
    <property type="entry name" value="Sigma70_r4"/>
    <property type="match status" value="1"/>
</dbReference>
<dbReference type="PANTHER" id="PTHR30173:SF36">
    <property type="entry name" value="ECF RNA POLYMERASE SIGMA FACTOR SIGJ"/>
    <property type="match status" value="1"/>
</dbReference>
<dbReference type="AlphaFoldDB" id="A0A927RMW6"/>
<dbReference type="InterPro" id="IPR014284">
    <property type="entry name" value="RNA_pol_sigma-70_dom"/>
</dbReference>
<evidence type="ECO:0000256" key="2">
    <source>
        <dbReference type="ARBA" id="ARBA00011344"/>
    </source>
</evidence>